<sequence>MVKRSYQNKKEFLKLHNLTHTPKGYEIDHIIPLSQGGTDCPDNMQLLTIAEHRKKTACEAKSKSTKTN</sequence>
<dbReference type="OrthoDB" id="9802901at2"/>
<reference evidence="2 3" key="1">
    <citation type="submission" date="2019-08" db="EMBL/GenBank/DDBJ databases">
        <title>Flavobacterium alkalisoli sp. nov., isolated from rhizosphere soil of Suaeda salsa.</title>
        <authorList>
            <person name="Sun J.-Q."/>
            <person name="Xu L."/>
        </authorList>
    </citation>
    <scope>NUCLEOTIDE SEQUENCE [LARGE SCALE GENOMIC DNA]</scope>
    <source>
        <strain evidence="2 3">XS-5</strain>
    </source>
</reference>
<dbReference type="AlphaFoldDB" id="A0A5B9FZI3"/>
<keyword evidence="3" id="KW-1185">Reference proteome</keyword>
<dbReference type="Pfam" id="PF01844">
    <property type="entry name" value="HNH"/>
    <property type="match status" value="1"/>
</dbReference>
<dbReference type="Proteomes" id="UP000321222">
    <property type="component" value="Chromosome"/>
</dbReference>
<dbReference type="GO" id="GO:0008270">
    <property type="term" value="F:zinc ion binding"/>
    <property type="evidence" value="ECO:0007669"/>
    <property type="project" value="InterPro"/>
</dbReference>
<gene>
    <name evidence="2" type="ORF">FUA48_12335</name>
</gene>
<dbReference type="InterPro" id="IPR002711">
    <property type="entry name" value="HNH"/>
</dbReference>
<keyword evidence="2" id="KW-0255">Endonuclease</keyword>
<proteinExistence type="predicted"/>
<dbReference type="SMART" id="SM00507">
    <property type="entry name" value="HNHc"/>
    <property type="match status" value="1"/>
</dbReference>
<dbReference type="InterPro" id="IPR003615">
    <property type="entry name" value="HNH_nuc"/>
</dbReference>
<dbReference type="KEGG" id="fak:FUA48_12335"/>
<organism evidence="2 3">
    <name type="scientific">Flavobacterium alkalisoli</name>
    <dbReference type="NCBI Taxonomy" id="2602769"/>
    <lineage>
        <taxon>Bacteria</taxon>
        <taxon>Pseudomonadati</taxon>
        <taxon>Bacteroidota</taxon>
        <taxon>Flavobacteriia</taxon>
        <taxon>Flavobacteriales</taxon>
        <taxon>Flavobacteriaceae</taxon>
        <taxon>Flavobacterium</taxon>
    </lineage>
</organism>
<dbReference type="GO" id="GO:0004519">
    <property type="term" value="F:endonuclease activity"/>
    <property type="evidence" value="ECO:0007669"/>
    <property type="project" value="UniProtKB-KW"/>
</dbReference>
<dbReference type="Gene3D" id="1.10.30.50">
    <property type="match status" value="1"/>
</dbReference>
<keyword evidence="2" id="KW-0540">Nuclease</keyword>
<accession>A0A5B9FZI3</accession>
<name>A0A5B9FZI3_9FLAO</name>
<evidence type="ECO:0000313" key="2">
    <source>
        <dbReference type="EMBL" id="QEE51516.1"/>
    </source>
</evidence>
<feature type="domain" description="HNH nuclease" evidence="1">
    <location>
        <begin position="4"/>
        <end position="53"/>
    </location>
</feature>
<evidence type="ECO:0000313" key="3">
    <source>
        <dbReference type="Proteomes" id="UP000321222"/>
    </source>
</evidence>
<dbReference type="CDD" id="cd00085">
    <property type="entry name" value="HNHc"/>
    <property type="match status" value="1"/>
</dbReference>
<dbReference type="GO" id="GO:0003676">
    <property type="term" value="F:nucleic acid binding"/>
    <property type="evidence" value="ECO:0007669"/>
    <property type="project" value="InterPro"/>
</dbReference>
<protein>
    <submittedName>
        <fullName evidence="2">HNH endonuclease</fullName>
    </submittedName>
</protein>
<dbReference type="EMBL" id="CP042831">
    <property type="protein sequence ID" value="QEE51516.1"/>
    <property type="molecule type" value="Genomic_DNA"/>
</dbReference>
<evidence type="ECO:0000259" key="1">
    <source>
        <dbReference type="SMART" id="SM00507"/>
    </source>
</evidence>
<keyword evidence="2" id="KW-0378">Hydrolase</keyword>